<organism evidence="2">
    <name type="scientific">Tetraselmis sp. GSL018</name>
    <dbReference type="NCBI Taxonomy" id="582737"/>
    <lineage>
        <taxon>Eukaryota</taxon>
        <taxon>Viridiplantae</taxon>
        <taxon>Chlorophyta</taxon>
        <taxon>core chlorophytes</taxon>
        <taxon>Chlorodendrophyceae</taxon>
        <taxon>Chlorodendrales</taxon>
        <taxon>Chlorodendraceae</taxon>
        <taxon>Tetraselmis</taxon>
    </lineage>
</organism>
<evidence type="ECO:0000256" key="1">
    <source>
        <dbReference type="SAM" id="MobiDB-lite"/>
    </source>
</evidence>
<evidence type="ECO:0000313" key="2">
    <source>
        <dbReference type="EMBL" id="JAC77737.1"/>
    </source>
</evidence>
<feature type="non-terminal residue" evidence="2">
    <location>
        <position position="74"/>
    </location>
</feature>
<gene>
    <name evidence="2" type="ORF">TSPGSL018_16900</name>
</gene>
<feature type="non-terminal residue" evidence="2">
    <location>
        <position position="1"/>
    </location>
</feature>
<proteinExistence type="predicted"/>
<dbReference type="EMBL" id="GBEZ01007746">
    <property type="protein sequence ID" value="JAC77737.1"/>
    <property type="molecule type" value="Transcribed_RNA"/>
</dbReference>
<protein>
    <submittedName>
        <fullName evidence="2">Uncharacterized protein</fullName>
    </submittedName>
</protein>
<accession>A0A061RXX3</accession>
<reference evidence="2" key="1">
    <citation type="submission" date="2014-05" db="EMBL/GenBank/DDBJ databases">
        <title>The transcriptome of the halophilic microalga Tetraselmis sp. GSL018 isolated from the Great Salt Lake, Utah.</title>
        <authorList>
            <person name="Jinkerson R.E."/>
            <person name="D'Adamo S."/>
            <person name="Posewitz M.C."/>
        </authorList>
    </citation>
    <scope>NUCLEOTIDE SEQUENCE</scope>
    <source>
        <strain evidence="2">GSL018</strain>
    </source>
</reference>
<sequence length="74" mass="7991">LFHVTVLLAGSSEGVKRRSEGHGPRPQLPFRGEAEEVGARERSGGCLRHTAAAPRTMSLFLRIATRVCVCVCVC</sequence>
<feature type="region of interest" description="Disordered" evidence="1">
    <location>
        <begin position="13"/>
        <end position="32"/>
    </location>
</feature>
<dbReference type="AlphaFoldDB" id="A0A061RXX3"/>
<name>A0A061RXX3_9CHLO</name>
<feature type="compositionally biased region" description="Basic and acidic residues" evidence="1">
    <location>
        <begin position="14"/>
        <end position="23"/>
    </location>
</feature>